<reference evidence="2 3" key="1">
    <citation type="submission" date="2019-12" db="EMBL/GenBank/DDBJ databases">
        <title>Auraticoccus cholistani sp. nov., an actinomycete isolated from soil of Cholistan desert.</title>
        <authorList>
            <person name="Cheema M.T."/>
        </authorList>
    </citation>
    <scope>NUCLEOTIDE SEQUENCE [LARGE SCALE GENOMIC DNA]</scope>
    <source>
        <strain evidence="2 3">F435</strain>
    </source>
</reference>
<gene>
    <name evidence="2" type="ORF">GC722_14435</name>
</gene>
<dbReference type="RefSeq" id="WP_156611341.1">
    <property type="nucleotide sequence ID" value="NZ_WPCU01000010.1"/>
</dbReference>
<comment type="caution">
    <text evidence="2">The sequence shown here is derived from an EMBL/GenBank/DDBJ whole genome shotgun (WGS) entry which is preliminary data.</text>
</comment>
<feature type="domain" description="Rhodanese" evidence="1">
    <location>
        <begin position="80"/>
        <end position="135"/>
    </location>
</feature>
<dbReference type="AlphaFoldDB" id="A0A6A9UZ33"/>
<evidence type="ECO:0000313" key="3">
    <source>
        <dbReference type="Proteomes" id="UP000435304"/>
    </source>
</evidence>
<dbReference type="Gene3D" id="3.40.250.10">
    <property type="entry name" value="Rhodanese-like domain"/>
    <property type="match status" value="1"/>
</dbReference>
<evidence type="ECO:0000259" key="1">
    <source>
        <dbReference type="PROSITE" id="PS50206"/>
    </source>
</evidence>
<accession>A0A6A9UZ33</accession>
<dbReference type="InterPro" id="IPR001763">
    <property type="entry name" value="Rhodanese-like_dom"/>
</dbReference>
<dbReference type="Proteomes" id="UP000435304">
    <property type="component" value="Unassembled WGS sequence"/>
</dbReference>
<dbReference type="SUPFAM" id="SSF52821">
    <property type="entry name" value="Rhodanese/Cell cycle control phosphatase"/>
    <property type="match status" value="1"/>
</dbReference>
<keyword evidence="3" id="KW-1185">Reference proteome</keyword>
<dbReference type="InterPro" id="IPR036873">
    <property type="entry name" value="Rhodanese-like_dom_sf"/>
</dbReference>
<evidence type="ECO:0000313" key="2">
    <source>
        <dbReference type="EMBL" id="MVA77212.1"/>
    </source>
</evidence>
<protein>
    <recommendedName>
        <fullName evidence="1">Rhodanese domain-containing protein</fullName>
    </recommendedName>
</protein>
<organism evidence="2 3">
    <name type="scientific">Auraticoccus cholistanensis</name>
    <dbReference type="NCBI Taxonomy" id="2656650"/>
    <lineage>
        <taxon>Bacteria</taxon>
        <taxon>Bacillati</taxon>
        <taxon>Actinomycetota</taxon>
        <taxon>Actinomycetes</taxon>
        <taxon>Propionibacteriales</taxon>
        <taxon>Propionibacteriaceae</taxon>
        <taxon>Auraticoccus</taxon>
    </lineage>
</organism>
<dbReference type="EMBL" id="WPCU01000010">
    <property type="protein sequence ID" value="MVA77212.1"/>
    <property type="molecule type" value="Genomic_DNA"/>
</dbReference>
<dbReference type="PROSITE" id="PS50206">
    <property type="entry name" value="RHODANESE_3"/>
    <property type="match status" value="1"/>
</dbReference>
<name>A0A6A9UZ33_9ACTN</name>
<sequence length="138" mass="14543">MTTLVTAPVHTRPALDSWEARVLGAPLPARVAPAGAVSPRQAFQEVLHGYAGVLDLRPPSRRRVEGELGLGRVSAVAGPRLADVHVDPTQRWLVLSSTGRTAAAVARDLRDGGVDALAVTGGVRGWRRTGLPLRVGVH</sequence>
<proteinExistence type="predicted"/>